<dbReference type="AlphaFoldDB" id="A0A249JXX3"/>
<dbReference type="GO" id="GO:0004331">
    <property type="term" value="F:fructose-2,6-bisphosphate 2-phosphatase activity"/>
    <property type="evidence" value="ECO:0007669"/>
    <property type="project" value="TreeGrafter"/>
</dbReference>
<dbReference type="OrthoDB" id="4120859at2"/>
<organism evidence="2 3">
    <name type="scientific">Candidatus Nanopelagicus limnae</name>
    <dbReference type="NCBI Taxonomy" id="1884634"/>
    <lineage>
        <taxon>Bacteria</taxon>
        <taxon>Bacillati</taxon>
        <taxon>Actinomycetota</taxon>
        <taxon>Actinomycetes</taxon>
        <taxon>Candidatus Nanopelagicales</taxon>
        <taxon>Candidatus Nanopelagicaceae</taxon>
        <taxon>Candidatus Nanopelagicus</taxon>
    </lineage>
</organism>
<keyword evidence="1" id="KW-0378">Hydrolase</keyword>
<dbReference type="PANTHER" id="PTHR46517:SF1">
    <property type="entry name" value="FRUCTOSE-2,6-BISPHOSPHATASE TIGAR"/>
    <property type="match status" value="1"/>
</dbReference>
<dbReference type="InterPro" id="IPR029033">
    <property type="entry name" value="His_PPase_superfam"/>
</dbReference>
<protein>
    <submittedName>
        <fullName evidence="2">Putative phosphoglycerate mutase</fullName>
    </submittedName>
</protein>
<dbReference type="SMART" id="SM00855">
    <property type="entry name" value="PGAM"/>
    <property type="match status" value="1"/>
</dbReference>
<dbReference type="SUPFAM" id="SSF53254">
    <property type="entry name" value="Phosphoglycerate mutase-like"/>
    <property type="match status" value="1"/>
</dbReference>
<dbReference type="InterPro" id="IPR013078">
    <property type="entry name" value="His_Pase_superF_clade-1"/>
</dbReference>
<dbReference type="KEGG" id="abam:B1s21122_03270"/>
<dbReference type="InterPro" id="IPR051695">
    <property type="entry name" value="Phosphoglycerate_Mutase"/>
</dbReference>
<dbReference type="Gene3D" id="3.40.50.1240">
    <property type="entry name" value="Phosphoglycerate mutase-like"/>
    <property type="match status" value="1"/>
</dbReference>
<dbReference type="GO" id="GO:0045820">
    <property type="term" value="P:negative regulation of glycolytic process"/>
    <property type="evidence" value="ECO:0007669"/>
    <property type="project" value="TreeGrafter"/>
</dbReference>
<sequence>MPIVYLLRHAQSVANTKGILAGQDDSVELSKEGFKQSKELASYLKTLKISQVYCSPLTRCIQTITPFMKVNPKIDFKIEPDLIEMNYGDWSGKKLRALSKDKRWKNVQNKPSSFTFPQGESFKQMRRRVDGLIRDLSMEKGPILLVTHGDIIKMILAASLGLPIDKFQSFVAEPASISAISIGKSSNSIIQSNYKIKNSDMNSFKTNVLGGGNLLGKPIKWWKK</sequence>
<gene>
    <name evidence="2" type="ORF">B1s21122_03270</name>
</gene>
<dbReference type="Proteomes" id="UP000217153">
    <property type="component" value="Chromosome"/>
</dbReference>
<dbReference type="EMBL" id="CP016768">
    <property type="protein sequence ID" value="ASY09365.1"/>
    <property type="molecule type" value="Genomic_DNA"/>
</dbReference>
<accession>A0A249JXX3</accession>
<dbReference type="PIRSF" id="PIRSF000709">
    <property type="entry name" value="6PFK_2-Ptase"/>
    <property type="match status" value="1"/>
</dbReference>
<proteinExistence type="predicted"/>
<dbReference type="GO" id="GO:0043456">
    <property type="term" value="P:regulation of pentose-phosphate shunt"/>
    <property type="evidence" value="ECO:0007669"/>
    <property type="project" value="TreeGrafter"/>
</dbReference>
<evidence type="ECO:0000256" key="1">
    <source>
        <dbReference type="ARBA" id="ARBA00022801"/>
    </source>
</evidence>
<dbReference type="RefSeq" id="WP_095680670.1">
    <property type="nucleotide sequence ID" value="NZ_CP016768.2"/>
</dbReference>
<dbReference type="PANTHER" id="PTHR46517">
    <property type="entry name" value="FRUCTOSE-2,6-BISPHOSPHATASE TIGAR"/>
    <property type="match status" value="1"/>
</dbReference>
<dbReference type="Pfam" id="PF00300">
    <property type="entry name" value="His_Phos_1"/>
    <property type="match status" value="1"/>
</dbReference>
<reference evidence="3" key="1">
    <citation type="submission" date="2016-10" db="EMBL/GenBank/DDBJ databases">
        <title>High microdiversification within the ubiquitous acI lineage of Actinobacteria.</title>
        <authorList>
            <person name="Neuenschwander S.M."/>
            <person name="Salcher M."/>
            <person name="Ghai R."/>
            <person name="Pernthaler J."/>
        </authorList>
    </citation>
    <scope>NUCLEOTIDE SEQUENCE [LARGE SCALE GENOMIC DNA]</scope>
</reference>
<evidence type="ECO:0000313" key="2">
    <source>
        <dbReference type="EMBL" id="ASY09365.1"/>
    </source>
</evidence>
<evidence type="ECO:0000313" key="3">
    <source>
        <dbReference type="Proteomes" id="UP000217153"/>
    </source>
</evidence>
<dbReference type="GO" id="GO:0005829">
    <property type="term" value="C:cytosol"/>
    <property type="evidence" value="ECO:0007669"/>
    <property type="project" value="TreeGrafter"/>
</dbReference>
<name>A0A249JXX3_9ACTN</name>
<keyword evidence="3" id="KW-1185">Reference proteome</keyword>
<dbReference type="CDD" id="cd07067">
    <property type="entry name" value="HP_PGM_like"/>
    <property type="match status" value="1"/>
</dbReference>